<accession>E4XPT2</accession>
<dbReference type="EMBL" id="FN653097">
    <property type="protein sequence ID" value="CBY19850.1"/>
    <property type="molecule type" value="Genomic_DNA"/>
</dbReference>
<sequence>MQIHLARFQQNKATEKDYRQLCKLVDEELVQKSLRWCRLILLTRTPERDKCLDLLYSSIKDTRVTTQHTRALIFVLESCLFSLAQVTDKGDFTTAELMTVQIAQLISLKLLRLTLTEDIQIGTAEIWHKYGFLERKLKERYKSVPFTDFTISTLAQSCEIIFGIVSFPITLPLYKCLCLSNSAGPNAPDLSDISLSQLNPLEKFFSLVLIAKSADVASESFEFIKHELRSSTDIFCQTIMLHELGRILVEAKLSKISKSAILLFEEIMQGDLPRIWPLKINNIIRKMIASENDIIRRRGDQFSKLLHDISPSEEELTERVPYDYELIEAIGRSLMDYLSDRDSFQLEQSQTDDDIPADGIETAKVEPVVVHYLPTKRTRACSDICTGPEKEIPKARHIKKNDKKLIGIIKSFNKDLFPDYDDNKEDEEKSPSKN</sequence>
<feature type="region of interest" description="Disordered" evidence="1">
    <location>
        <begin position="415"/>
        <end position="434"/>
    </location>
</feature>
<evidence type="ECO:0000313" key="5">
    <source>
        <dbReference type="Proteomes" id="UP000001307"/>
    </source>
</evidence>
<organism evidence="2">
    <name type="scientific">Oikopleura dioica</name>
    <name type="common">Tunicate</name>
    <dbReference type="NCBI Taxonomy" id="34765"/>
    <lineage>
        <taxon>Eukaryota</taxon>
        <taxon>Metazoa</taxon>
        <taxon>Chordata</taxon>
        <taxon>Tunicata</taxon>
        <taxon>Appendicularia</taxon>
        <taxon>Copelata</taxon>
        <taxon>Oikopleuridae</taxon>
        <taxon>Oikopleura</taxon>
    </lineage>
</organism>
<evidence type="ECO:0000256" key="1">
    <source>
        <dbReference type="SAM" id="MobiDB-lite"/>
    </source>
</evidence>
<gene>
    <name evidence="2" type="ORF">GSOID_T00017211001</name>
    <name evidence="4" type="ORF">GSOID_T00019311001</name>
    <name evidence="3" type="ORF">GSOID_T00024329001</name>
</gene>
<name>E4XPT2_OIKDI</name>
<dbReference type="Proteomes" id="UP000011014">
    <property type="component" value="Unassembled WGS sequence"/>
</dbReference>
<dbReference type="EMBL" id="FN655326">
    <property type="protein sequence ID" value="CBY38786.1"/>
    <property type="molecule type" value="Genomic_DNA"/>
</dbReference>
<evidence type="ECO:0000313" key="4">
    <source>
        <dbReference type="EMBL" id="CBY38786.1"/>
    </source>
</evidence>
<dbReference type="AlphaFoldDB" id="E4XPT2"/>
<dbReference type="Proteomes" id="UP000001307">
    <property type="component" value="Unassembled WGS sequence"/>
</dbReference>
<evidence type="ECO:0000313" key="3">
    <source>
        <dbReference type="EMBL" id="CBY34311.1"/>
    </source>
</evidence>
<proteinExistence type="predicted"/>
<protein>
    <submittedName>
        <fullName evidence="2">Uncharacterized protein</fullName>
    </submittedName>
</protein>
<keyword evidence="5" id="KW-1185">Reference proteome</keyword>
<evidence type="ECO:0000313" key="2">
    <source>
        <dbReference type="EMBL" id="CBY19850.1"/>
    </source>
</evidence>
<dbReference type="InParanoid" id="E4XPT2"/>
<reference evidence="2" key="1">
    <citation type="journal article" date="2010" name="Science">
        <title>Plasticity of animal genome architecture unmasked by rapid evolution of a pelagic tunicate.</title>
        <authorList>
            <person name="Denoeud F."/>
            <person name="Henriet S."/>
            <person name="Mungpakdee S."/>
            <person name="Aury J.M."/>
            <person name="Da Silva C."/>
            <person name="Brinkmann H."/>
            <person name="Mikhaleva J."/>
            <person name="Olsen L.C."/>
            <person name="Jubin C."/>
            <person name="Canestro C."/>
            <person name="Bouquet J.M."/>
            <person name="Danks G."/>
            <person name="Poulain J."/>
            <person name="Campsteijn C."/>
            <person name="Adamski M."/>
            <person name="Cross I."/>
            <person name="Yadetie F."/>
            <person name="Muffato M."/>
            <person name="Louis A."/>
            <person name="Butcher S."/>
            <person name="Tsagkogeorga G."/>
            <person name="Konrad A."/>
            <person name="Singh S."/>
            <person name="Jensen M.F."/>
            <person name="Cong E.H."/>
            <person name="Eikeseth-Otteraa H."/>
            <person name="Noel B."/>
            <person name="Anthouard V."/>
            <person name="Porcel B.M."/>
            <person name="Kachouri-Lafond R."/>
            <person name="Nishino A."/>
            <person name="Ugolini M."/>
            <person name="Chourrout P."/>
            <person name="Nishida H."/>
            <person name="Aasland R."/>
            <person name="Huzurbazar S."/>
            <person name="Westhof E."/>
            <person name="Delsuc F."/>
            <person name="Lehrach H."/>
            <person name="Reinhardt R."/>
            <person name="Weissenbach J."/>
            <person name="Roy S.W."/>
            <person name="Artiguenave F."/>
            <person name="Postlethwait J.H."/>
            <person name="Manak J.R."/>
            <person name="Thompson E.M."/>
            <person name="Jaillon O."/>
            <person name="Du Pasquier L."/>
            <person name="Boudinot P."/>
            <person name="Liberles D.A."/>
            <person name="Volff J.N."/>
            <person name="Philippe H."/>
            <person name="Lenhard B."/>
            <person name="Roest Crollius H."/>
            <person name="Wincker P."/>
            <person name="Chourrout D."/>
        </authorList>
    </citation>
    <scope>NUCLEOTIDE SEQUENCE [LARGE SCALE GENOMIC DNA]</scope>
</reference>
<dbReference type="EMBL" id="FN654496">
    <property type="protein sequence ID" value="CBY34311.1"/>
    <property type="molecule type" value="Genomic_DNA"/>
</dbReference>